<dbReference type="AlphaFoldDB" id="A0A2W4Z606"/>
<dbReference type="EMBL" id="QFNK01000413">
    <property type="protein sequence ID" value="PZO77733.1"/>
    <property type="molecule type" value="Genomic_DNA"/>
</dbReference>
<comment type="caution">
    <text evidence="2">The sequence shown here is derived from an EMBL/GenBank/DDBJ whole genome shotgun (WGS) entry which is preliminary data.</text>
</comment>
<organism evidence="2 3">
    <name type="scientific">Micavibrio aeruginosavorus</name>
    <dbReference type="NCBI Taxonomy" id="349221"/>
    <lineage>
        <taxon>Bacteria</taxon>
        <taxon>Pseudomonadati</taxon>
        <taxon>Bdellovibrionota</taxon>
        <taxon>Bdellovibrionia</taxon>
        <taxon>Bdellovibrionales</taxon>
        <taxon>Pseudobdellovibrionaceae</taxon>
        <taxon>Micavibrio</taxon>
    </lineage>
</organism>
<feature type="non-terminal residue" evidence="2">
    <location>
        <position position="117"/>
    </location>
</feature>
<name>A0A2W4Z606_9BACT</name>
<gene>
    <name evidence="2" type="ORF">DI626_12240</name>
</gene>
<dbReference type="InterPro" id="IPR004360">
    <property type="entry name" value="Glyas_Fos-R_dOase_dom"/>
</dbReference>
<protein>
    <submittedName>
        <fullName evidence="2">Bleomycin resistance family protein</fullName>
    </submittedName>
</protein>
<evidence type="ECO:0000313" key="2">
    <source>
        <dbReference type="EMBL" id="PZO77733.1"/>
    </source>
</evidence>
<feature type="domain" description="VOC" evidence="1">
    <location>
        <begin position="1"/>
        <end position="117"/>
    </location>
</feature>
<reference evidence="2 3" key="1">
    <citation type="submission" date="2017-08" db="EMBL/GenBank/DDBJ databases">
        <title>Infants hospitalized years apart are colonized by the same room-sourced microbial strains.</title>
        <authorList>
            <person name="Brooks B."/>
            <person name="Olm M.R."/>
            <person name="Firek B.A."/>
            <person name="Baker R."/>
            <person name="Thomas B.C."/>
            <person name="Morowitz M.J."/>
            <person name="Banfield J.F."/>
        </authorList>
    </citation>
    <scope>NUCLEOTIDE SEQUENCE [LARGE SCALE GENOMIC DNA]</scope>
    <source>
        <strain evidence="2">S2_018_000_R2_104</strain>
    </source>
</reference>
<dbReference type="SUPFAM" id="SSF54593">
    <property type="entry name" value="Glyoxalase/Bleomycin resistance protein/Dihydroxybiphenyl dioxygenase"/>
    <property type="match status" value="1"/>
</dbReference>
<dbReference type="Pfam" id="PF00903">
    <property type="entry name" value="Glyoxalase"/>
    <property type="match status" value="1"/>
</dbReference>
<dbReference type="Proteomes" id="UP000249557">
    <property type="component" value="Unassembled WGS sequence"/>
</dbReference>
<proteinExistence type="predicted"/>
<dbReference type="InterPro" id="IPR037523">
    <property type="entry name" value="VOC_core"/>
</dbReference>
<evidence type="ECO:0000313" key="3">
    <source>
        <dbReference type="Proteomes" id="UP000249557"/>
    </source>
</evidence>
<sequence length="117" mass="13337">MIDTPMTPELICSDIKLSLTFYVGVLGFQIQYQREEEGFAMLERQGSRLMLDEIVPGSKRSWIAGPLEKPFGRGVNFQIDTTDVDGLYKKVQNSGAEIFLTLEEKWYRANDVEVGNR</sequence>
<accession>A0A2W4Z606</accession>
<dbReference type="Gene3D" id="3.10.180.10">
    <property type="entry name" value="2,3-Dihydroxybiphenyl 1,2-Dioxygenase, domain 1"/>
    <property type="match status" value="1"/>
</dbReference>
<dbReference type="PROSITE" id="PS51819">
    <property type="entry name" value="VOC"/>
    <property type="match status" value="1"/>
</dbReference>
<dbReference type="InterPro" id="IPR029068">
    <property type="entry name" value="Glyas_Bleomycin-R_OHBP_Dase"/>
</dbReference>
<evidence type="ECO:0000259" key="1">
    <source>
        <dbReference type="PROSITE" id="PS51819"/>
    </source>
</evidence>